<gene>
    <name evidence="2" type="ORF">M3P05_04280</name>
</gene>
<dbReference type="SMART" id="SM00220">
    <property type="entry name" value="S_TKc"/>
    <property type="match status" value="1"/>
</dbReference>
<keyword evidence="2" id="KW-0808">Transferase</keyword>
<name>A0ABT0PCR1_9GAMM</name>
<dbReference type="Pfam" id="PF00069">
    <property type="entry name" value="Pkinase"/>
    <property type="match status" value="1"/>
</dbReference>
<dbReference type="GO" id="GO:0016301">
    <property type="term" value="F:kinase activity"/>
    <property type="evidence" value="ECO:0007669"/>
    <property type="project" value="UniProtKB-KW"/>
</dbReference>
<keyword evidence="2" id="KW-0418">Kinase</keyword>
<evidence type="ECO:0000313" key="3">
    <source>
        <dbReference type="Proteomes" id="UP001203338"/>
    </source>
</evidence>
<protein>
    <submittedName>
        <fullName evidence="2">Serine/threonine-protein kinase</fullName>
    </submittedName>
</protein>
<keyword evidence="3" id="KW-1185">Reference proteome</keyword>
<dbReference type="PANTHER" id="PTHR44167">
    <property type="entry name" value="OVARIAN-SPECIFIC SERINE/THREONINE-PROTEIN KINASE LOK-RELATED"/>
    <property type="match status" value="1"/>
</dbReference>
<dbReference type="InterPro" id="IPR011009">
    <property type="entry name" value="Kinase-like_dom_sf"/>
</dbReference>
<reference evidence="2 3" key="1">
    <citation type="submission" date="2022-05" db="EMBL/GenBank/DDBJ databases">
        <authorList>
            <person name="Park J.-S."/>
        </authorList>
    </citation>
    <scope>NUCLEOTIDE SEQUENCE [LARGE SCALE GENOMIC DNA]</scope>
    <source>
        <strain evidence="2 3">2012CJ34-2</strain>
    </source>
</reference>
<evidence type="ECO:0000313" key="2">
    <source>
        <dbReference type="EMBL" id="MCL6269160.1"/>
    </source>
</evidence>
<organism evidence="2 3">
    <name type="scientific">Parendozoicomonas callyspongiae</name>
    <dbReference type="NCBI Taxonomy" id="2942213"/>
    <lineage>
        <taxon>Bacteria</taxon>
        <taxon>Pseudomonadati</taxon>
        <taxon>Pseudomonadota</taxon>
        <taxon>Gammaproteobacteria</taxon>
        <taxon>Oceanospirillales</taxon>
        <taxon>Endozoicomonadaceae</taxon>
        <taxon>Parendozoicomonas</taxon>
    </lineage>
</organism>
<comment type="caution">
    <text evidence="2">The sequence shown here is derived from an EMBL/GenBank/DDBJ whole genome shotgun (WGS) entry which is preliminary data.</text>
</comment>
<accession>A0ABT0PCR1</accession>
<dbReference type="RefSeq" id="WP_249698254.1">
    <property type="nucleotide sequence ID" value="NZ_JAMFLX010000004.1"/>
</dbReference>
<dbReference type="InterPro" id="IPR008271">
    <property type="entry name" value="Ser/Thr_kinase_AS"/>
</dbReference>
<feature type="domain" description="Protein kinase" evidence="1">
    <location>
        <begin position="1"/>
        <end position="259"/>
    </location>
</feature>
<dbReference type="Gene3D" id="1.10.510.10">
    <property type="entry name" value="Transferase(Phosphotransferase) domain 1"/>
    <property type="match status" value="1"/>
</dbReference>
<dbReference type="PROSITE" id="PS50011">
    <property type="entry name" value="PROTEIN_KINASE_DOM"/>
    <property type="match status" value="1"/>
</dbReference>
<dbReference type="Proteomes" id="UP001203338">
    <property type="component" value="Unassembled WGS sequence"/>
</dbReference>
<dbReference type="InterPro" id="IPR000719">
    <property type="entry name" value="Prot_kinase_dom"/>
</dbReference>
<dbReference type="EMBL" id="JAMFLX010000004">
    <property type="protein sequence ID" value="MCL6269160.1"/>
    <property type="molecule type" value="Genomic_DNA"/>
</dbReference>
<evidence type="ECO:0000259" key="1">
    <source>
        <dbReference type="PROSITE" id="PS50011"/>
    </source>
</evidence>
<dbReference type="PANTHER" id="PTHR44167:SF24">
    <property type="entry name" value="SERINE_THREONINE-PROTEIN KINASE CHK2"/>
    <property type="match status" value="1"/>
</dbReference>
<dbReference type="PROSITE" id="PS00108">
    <property type="entry name" value="PROTEIN_KINASE_ST"/>
    <property type="match status" value="1"/>
</dbReference>
<dbReference type="SUPFAM" id="SSF56112">
    <property type="entry name" value="Protein kinase-like (PK-like)"/>
    <property type="match status" value="1"/>
</dbReference>
<sequence>MSVRKQALKGKDEELRHEQQLLSQLKHRNIVKTSKPSLLRRLMVSDQSEMYMENGGATLKTLKNLIPQRTALPTTEQKVKEAKQHMGQVVDALVYLQGKGVIHFDLKPDNILLNPVTGRILLADFGLARKTYSQGKIYAAGGTQGYMAPEVVLSFLDKNAPPVSTAADAYSLGCILFEMITGSKYLPTFGQTEEAQYASLYERSYSEYSEPLIRAKIQHAMPGIPPAQIDETVNLLMGMLNPDPQNRIGPREIARHPFFSGFCQPLQAPQKPGILKQIKGWLGYK</sequence>
<proteinExistence type="predicted"/>